<gene>
    <name evidence="1" type="ORF">V5N11_006978</name>
</gene>
<dbReference type="NCBIfam" id="TIGR01572">
    <property type="entry name" value="A_thl_para_3677"/>
    <property type="match status" value="1"/>
</dbReference>
<sequence length="338" mass="39144">MKLDRDLKLGFDGDMEGMVNEEEGKTLGCEDDTTDLKRGYDGLLEVIRKYGLDKKPKEIVRDSGGDDQSSTDDGSDCVESLPDFDLVEKMNPSQWQIDYHFTLCSRLGLFCYNFQKGTDYNFEFLHKTYTNSEEVSILKFLIITEASMSPSDSSPLRFETLIYFPDGRIEGGGLWWETTVCRVKGSKEADHEWDNEAIHEWYKGELPKWLSDDDNHQHCYVVQESELLDNDNWWLHLFSEFAFYTKWYENLGPSEVADSLPLVTQKVIVETRGEAEREPREKLKAANAVFYISFVCGDDPLTREVTSYRAVVRKTMDGKPGHMRLEVNCWEHLTDPRR</sequence>
<protein>
    <submittedName>
        <fullName evidence="1">Uncharacterized protein</fullName>
    </submittedName>
</protein>
<dbReference type="AlphaFoldDB" id="A0ABD1AVA6"/>
<dbReference type="EMBL" id="JBANAX010000394">
    <property type="protein sequence ID" value="KAL1210665.1"/>
    <property type="molecule type" value="Genomic_DNA"/>
</dbReference>
<dbReference type="Proteomes" id="UP001558713">
    <property type="component" value="Unassembled WGS sequence"/>
</dbReference>
<dbReference type="Pfam" id="PF04776">
    <property type="entry name" value="protein_MS5"/>
    <property type="match status" value="1"/>
</dbReference>
<dbReference type="InterPro" id="IPR006462">
    <property type="entry name" value="MS5"/>
</dbReference>
<dbReference type="PANTHER" id="PTHR31260:SF49">
    <property type="entry name" value="CYSTATIN DOMAIN-CONTAINING PROTEIN"/>
    <property type="match status" value="1"/>
</dbReference>
<evidence type="ECO:0000313" key="1">
    <source>
        <dbReference type="EMBL" id="KAL1210665.1"/>
    </source>
</evidence>
<evidence type="ECO:0000313" key="2">
    <source>
        <dbReference type="Proteomes" id="UP001558713"/>
    </source>
</evidence>
<name>A0ABD1AVA6_CARAN</name>
<proteinExistence type="predicted"/>
<dbReference type="PANTHER" id="PTHR31260">
    <property type="entry name" value="CYSTATIN/MONELLIN SUPERFAMILY PROTEIN"/>
    <property type="match status" value="1"/>
</dbReference>
<accession>A0ABD1AVA6</accession>
<reference evidence="1 2" key="1">
    <citation type="submission" date="2024-04" db="EMBL/GenBank/DDBJ databases">
        <title>Genome assembly C_amara_ONT_v2.</title>
        <authorList>
            <person name="Yant L."/>
            <person name="Moore C."/>
            <person name="Slenker M."/>
        </authorList>
    </citation>
    <scope>NUCLEOTIDE SEQUENCE [LARGE SCALE GENOMIC DNA]</scope>
    <source>
        <tissue evidence="1">Leaf</tissue>
    </source>
</reference>
<keyword evidence="2" id="KW-1185">Reference proteome</keyword>
<comment type="caution">
    <text evidence="1">The sequence shown here is derived from an EMBL/GenBank/DDBJ whole genome shotgun (WGS) entry which is preliminary data.</text>
</comment>
<organism evidence="1 2">
    <name type="scientific">Cardamine amara subsp. amara</name>
    <dbReference type="NCBI Taxonomy" id="228776"/>
    <lineage>
        <taxon>Eukaryota</taxon>
        <taxon>Viridiplantae</taxon>
        <taxon>Streptophyta</taxon>
        <taxon>Embryophyta</taxon>
        <taxon>Tracheophyta</taxon>
        <taxon>Spermatophyta</taxon>
        <taxon>Magnoliopsida</taxon>
        <taxon>eudicotyledons</taxon>
        <taxon>Gunneridae</taxon>
        <taxon>Pentapetalae</taxon>
        <taxon>rosids</taxon>
        <taxon>malvids</taxon>
        <taxon>Brassicales</taxon>
        <taxon>Brassicaceae</taxon>
        <taxon>Cardamineae</taxon>
        <taxon>Cardamine</taxon>
    </lineage>
</organism>